<gene>
    <name evidence="2" type="primary">flpA</name>
    <name evidence="2" type="ORF">AK812_SmicGene3560</name>
</gene>
<dbReference type="InterPro" id="IPR000692">
    <property type="entry name" value="Fibrillarin"/>
</dbReference>
<feature type="region of interest" description="Disordered" evidence="1">
    <location>
        <begin position="321"/>
        <end position="378"/>
    </location>
</feature>
<feature type="region of interest" description="Disordered" evidence="1">
    <location>
        <begin position="257"/>
        <end position="305"/>
    </location>
</feature>
<dbReference type="GO" id="GO:0032259">
    <property type="term" value="P:methylation"/>
    <property type="evidence" value="ECO:0007669"/>
    <property type="project" value="UniProtKB-KW"/>
</dbReference>
<feature type="compositionally biased region" description="Polar residues" evidence="1">
    <location>
        <begin position="367"/>
        <end position="378"/>
    </location>
</feature>
<keyword evidence="3" id="KW-1185">Reference proteome</keyword>
<feature type="compositionally biased region" description="Acidic residues" evidence="1">
    <location>
        <begin position="349"/>
        <end position="361"/>
    </location>
</feature>
<evidence type="ECO:0000256" key="1">
    <source>
        <dbReference type="SAM" id="MobiDB-lite"/>
    </source>
</evidence>
<keyword evidence="2" id="KW-0808">Transferase</keyword>
<proteinExistence type="predicted"/>
<sequence>MGVWDGIRFSIPLRKPSLESEERSSPSTSRQAQVICTLREGPVDECEDWNDTGEGKAPSGNCPITLTYRGQKTTLRPWDPSRCPLAAAIHNQLIHFPIRPKSNVFAIHCSLQSLSHISDTLGPLGRVIGVCSRDPQKQPKPETVHRFLKRHPNTTLIFEDVEEATLERYERLLSLPDDSRYAFLMALHPRLGENSPARLLKEDAPKLCKRIFDFLVDLRLEHGTVVGCEPMDKARAKRPRTTPSFLQEDVWKVVDQRSQGAEAAPKSKLLPKAPQEAHQIPEPREREKGGSGYAALKDTDKKSEKEVRDMLKLISDMLPTLEEIQEEKRTRAEEEEEDIGLDFCQAGGEEGEEEEEREEDVPLSQELEWNTSEILTLD</sequence>
<comment type="caution">
    <text evidence="2">The sequence shown here is derived from an EMBL/GenBank/DDBJ whole genome shotgun (WGS) entry which is preliminary data.</text>
</comment>
<keyword evidence="2" id="KW-0489">Methyltransferase</keyword>
<evidence type="ECO:0000313" key="3">
    <source>
        <dbReference type="Proteomes" id="UP000186817"/>
    </source>
</evidence>
<accession>A0A1Q9EYH6</accession>
<dbReference type="GO" id="GO:0008168">
    <property type="term" value="F:methyltransferase activity"/>
    <property type="evidence" value="ECO:0007669"/>
    <property type="project" value="UniProtKB-KW"/>
</dbReference>
<dbReference type="AlphaFoldDB" id="A0A1Q9EYH6"/>
<organism evidence="2 3">
    <name type="scientific">Symbiodinium microadriaticum</name>
    <name type="common">Dinoflagellate</name>
    <name type="synonym">Zooxanthella microadriatica</name>
    <dbReference type="NCBI Taxonomy" id="2951"/>
    <lineage>
        <taxon>Eukaryota</taxon>
        <taxon>Sar</taxon>
        <taxon>Alveolata</taxon>
        <taxon>Dinophyceae</taxon>
        <taxon>Suessiales</taxon>
        <taxon>Symbiodiniaceae</taxon>
        <taxon>Symbiodinium</taxon>
    </lineage>
</organism>
<name>A0A1Q9EYH6_SYMMI</name>
<dbReference type="OrthoDB" id="409250at2759"/>
<dbReference type="GO" id="GO:0003723">
    <property type="term" value="F:RNA binding"/>
    <property type="evidence" value="ECO:0007669"/>
    <property type="project" value="InterPro"/>
</dbReference>
<dbReference type="InterPro" id="IPR029063">
    <property type="entry name" value="SAM-dependent_MTases_sf"/>
</dbReference>
<evidence type="ECO:0000313" key="2">
    <source>
        <dbReference type="EMBL" id="OLQ12504.1"/>
    </source>
</evidence>
<dbReference type="Pfam" id="PF01269">
    <property type="entry name" value="Fibrillarin"/>
    <property type="match status" value="1"/>
</dbReference>
<dbReference type="GO" id="GO:0006364">
    <property type="term" value="P:rRNA processing"/>
    <property type="evidence" value="ECO:0007669"/>
    <property type="project" value="InterPro"/>
</dbReference>
<dbReference type="Gene3D" id="3.40.50.150">
    <property type="entry name" value="Vaccinia Virus protein VP39"/>
    <property type="match status" value="1"/>
</dbReference>
<feature type="compositionally biased region" description="Basic and acidic residues" evidence="1">
    <location>
        <begin position="279"/>
        <end position="289"/>
    </location>
</feature>
<dbReference type="EMBL" id="LSRX01000042">
    <property type="protein sequence ID" value="OLQ12504.1"/>
    <property type="molecule type" value="Genomic_DNA"/>
</dbReference>
<reference evidence="2 3" key="1">
    <citation type="submission" date="2016-02" db="EMBL/GenBank/DDBJ databases">
        <title>Genome analysis of coral dinoflagellate symbionts highlights evolutionary adaptations to a symbiotic lifestyle.</title>
        <authorList>
            <person name="Aranda M."/>
            <person name="Li Y."/>
            <person name="Liew Y.J."/>
            <person name="Baumgarten S."/>
            <person name="Simakov O."/>
            <person name="Wilson M."/>
            <person name="Piel J."/>
            <person name="Ashoor H."/>
            <person name="Bougouffa S."/>
            <person name="Bajic V.B."/>
            <person name="Ryu T."/>
            <person name="Ravasi T."/>
            <person name="Bayer T."/>
            <person name="Micklem G."/>
            <person name="Kim H."/>
            <person name="Bhak J."/>
            <person name="Lajeunesse T.C."/>
            <person name="Voolstra C.R."/>
        </authorList>
    </citation>
    <scope>NUCLEOTIDE SEQUENCE [LARGE SCALE GENOMIC DNA]</scope>
    <source>
        <strain evidence="2 3">CCMP2467</strain>
    </source>
</reference>
<protein>
    <submittedName>
        <fullName evidence="2">Fibrillarin-like rRNA/tRNA 2'-O-methyltransferase</fullName>
    </submittedName>
</protein>
<dbReference type="Proteomes" id="UP000186817">
    <property type="component" value="Unassembled WGS sequence"/>
</dbReference>